<dbReference type="Proteomes" id="UP000236547">
    <property type="component" value="Unassembled WGS sequence"/>
</dbReference>
<accession>A0A2J8HC62</accession>
<sequence length="71" mass="8514">MNNLEKHSKYWIEVQDQPPLSLGKNILLTIKRWHQNSVTRRHLKDLPDYLLDDLGIDKQLAKKETDKAFWE</sequence>
<comment type="caution">
    <text evidence="3">The sequence shown here is derived from an EMBL/GenBank/DDBJ whole genome shotgun (WGS) entry which is preliminary data.</text>
</comment>
<reference evidence="2 4" key="1">
    <citation type="submission" date="2018-01" db="EMBL/GenBank/DDBJ databases">
        <title>Draft genome sequences of six Vibrio diazotrophicus strains isolated from deep-sea sediments of the Baltic Sea.</title>
        <authorList>
            <person name="Castillo D."/>
            <person name="Vandieken V."/>
            <person name="Chiang O."/>
            <person name="Middelboe M."/>
        </authorList>
    </citation>
    <scope>NUCLEOTIDE SEQUENCE [LARGE SCALE GENOMIC DNA]</scope>
    <source>
        <strain evidence="2 4">65.10M</strain>
    </source>
</reference>
<dbReference type="Proteomes" id="UP000248729">
    <property type="component" value="Unassembled WGS sequence"/>
</dbReference>
<name>A0A2J8HC62_VIBDI</name>
<evidence type="ECO:0000313" key="4">
    <source>
        <dbReference type="Proteomes" id="UP000236547"/>
    </source>
</evidence>
<proteinExistence type="predicted"/>
<keyword evidence="4" id="KW-1185">Reference proteome</keyword>
<dbReference type="AlphaFoldDB" id="A0A2J8HC62"/>
<feature type="domain" description="YjiS-like" evidence="1">
    <location>
        <begin position="28"/>
        <end position="57"/>
    </location>
</feature>
<evidence type="ECO:0000259" key="1">
    <source>
        <dbReference type="Pfam" id="PF06568"/>
    </source>
</evidence>
<dbReference type="EMBL" id="POSM01000017">
    <property type="protein sequence ID" value="PNI00216.1"/>
    <property type="molecule type" value="Genomic_DNA"/>
</dbReference>
<evidence type="ECO:0000313" key="5">
    <source>
        <dbReference type="Proteomes" id="UP000248729"/>
    </source>
</evidence>
<evidence type="ECO:0000313" key="3">
    <source>
        <dbReference type="EMBL" id="RAS66361.1"/>
    </source>
</evidence>
<dbReference type="Pfam" id="PF06568">
    <property type="entry name" value="YjiS-like"/>
    <property type="match status" value="1"/>
</dbReference>
<protein>
    <submittedName>
        <fullName evidence="2">DUF1127 domain-containing protein</fullName>
    </submittedName>
    <submittedName>
        <fullName evidence="3">Uncharacterized protein YjiS (DUF1127 family)</fullName>
    </submittedName>
</protein>
<dbReference type="InterPro" id="IPR009506">
    <property type="entry name" value="YjiS-like"/>
</dbReference>
<dbReference type="RefSeq" id="WP_081878649.1">
    <property type="nucleotide sequence ID" value="NZ_CBCRWT010000014.1"/>
</dbReference>
<evidence type="ECO:0000313" key="2">
    <source>
        <dbReference type="EMBL" id="PNI00216.1"/>
    </source>
</evidence>
<organism evidence="3 5">
    <name type="scientific">Vibrio diazotrophicus</name>
    <dbReference type="NCBI Taxonomy" id="685"/>
    <lineage>
        <taxon>Bacteria</taxon>
        <taxon>Pseudomonadati</taxon>
        <taxon>Pseudomonadota</taxon>
        <taxon>Gammaproteobacteria</taxon>
        <taxon>Vibrionales</taxon>
        <taxon>Vibrionaceae</taxon>
        <taxon>Vibrio</taxon>
    </lineage>
</organism>
<gene>
    <name evidence="2" type="ORF">C1O25_12670</name>
    <name evidence="3" type="ORF">DET48_106141</name>
</gene>
<reference evidence="3 5" key="2">
    <citation type="submission" date="2018-06" db="EMBL/GenBank/DDBJ databases">
        <title>Freshwater and sediment microbial communities from various areas in North America, analyzing microbe dynamics in response to fracking.</title>
        <authorList>
            <person name="Lamendella R."/>
        </authorList>
    </citation>
    <scope>NUCLEOTIDE SEQUENCE [LARGE SCALE GENOMIC DNA]</scope>
    <source>
        <strain evidence="3 5">99A</strain>
    </source>
</reference>
<dbReference type="EMBL" id="QLTR01000006">
    <property type="protein sequence ID" value="RAS66361.1"/>
    <property type="molecule type" value="Genomic_DNA"/>
</dbReference>
<dbReference type="GeneID" id="94026404"/>